<dbReference type="OrthoDB" id="9816309at2"/>
<dbReference type="EC" id="2.1.1.80" evidence="2"/>
<dbReference type="Proteomes" id="UP000180098">
    <property type="component" value="Unassembled WGS sequence"/>
</dbReference>
<dbReference type="PIRSF" id="PIRSF000410">
    <property type="entry name" value="CheR"/>
    <property type="match status" value="1"/>
</dbReference>
<proteinExistence type="predicted"/>
<keyword evidence="8" id="KW-1185">Reference proteome</keyword>
<sequence length="285" mass="33336">MFLLKIMRRLPMENENLSLSNEEFQKLRSFVLRSIGVNLSDAKRALVISRLSKHIRKKGLHSFTQYINIVEQNEQEKEKLFNLITTNVTNFFREVHHFHFLTNEFIPSLMTKQGKVVRVWSAACSSGEEPYSIAMTLESALGKTNMDYKILASDVNTEMLQKAKAGIYRHEEVKGISYDHLKTFFKLGQGENKGLFKIKENVQKKIVFQRINLVGNERYPIKNKLDIIFCRNVFIYFSKETQKYLLDRFYEQLSPGGILILGHSESIANHPNKWRLIHKTIYKKI</sequence>
<dbReference type="SMART" id="SM00138">
    <property type="entry name" value="MeTrc"/>
    <property type="match status" value="1"/>
</dbReference>
<evidence type="ECO:0000256" key="1">
    <source>
        <dbReference type="ARBA" id="ARBA00001541"/>
    </source>
</evidence>
<evidence type="ECO:0000256" key="4">
    <source>
        <dbReference type="ARBA" id="ARBA00022679"/>
    </source>
</evidence>
<name>A0A1S2LCY4_9BACI</name>
<dbReference type="Pfam" id="PF03705">
    <property type="entry name" value="CheR_N"/>
    <property type="match status" value="1"/>
</dbReference>
<dbReference type="PANTHER" id="PTHR24422">
    <property type="entry name" value="CHEMOTAXIS PROTEIN METHYLTRANSFERASE"/>
    <property type="match status" value="1"/>
</dbReference>
<dbReference type="InterPro" id="IPR000780">
    <property type="entry name" value="CheR_MeTrfase"/>
</dbReference>
<comment type="caution">
    <text evidence="7">The sequence shown here is derived from an EMBL/GenBank/DDBJ whole genome shotgun (WGS) entry which is preliminary data.</text>
</comment>
<dbReference type="Pfam" id="PF01739">
    <property type="entry name" value="CheR"/>
    <property type="match status" value="1"/>
</dbReference>
<evidence type="ECO:0000259" key="6">
    <source>
        <dbReference type="PROSITE" id="PS50123"/>
    </source>
</evidence>
<keyword evidence="3" id="KW-0489">Methyltransferase</keyword>
<comment type="catalytic activity">
    <reaction evidence="1">
        <text>L-glutamyl-[protein] + S-adenosyl-L-methionine = [protein]-L-glutamate 5-O-methyl ester + S-adenosyl-L-homocysteine</text>
        <dbReference type="Rhea" id="RHEA:24452"/>
        <dbReference type="Rhea" id="RHEA-COMP:10208"/>
        <dbReference type="Rhea" id="RHEA-COMP:10311"/>
        <dbReference type="ChEBI" id="CHEBI:29973"/>
        <dbReference type="ChEBI" id="CHEBI:57856"/>
        <dbReference type="ChEBI" id="CHEBI:59789"/>
        <dbReference type="ChEBI" id="CHEBI:82795"/>
        <dbReference type="EC" id="2.1.1.80"/>
    </reaction>
</comment>
<dbReference type="PANTHER" id="PTHR24422:SF19">
    <property type="entry name" value="CHEMOTAXIS PROTEIN METHYLTRANSFERASE"/>
    <property type="match status" value="1"/>
</dbReference>
<keyword evidence="5" id="KW-0949">S-adenosyl-L-methionine</keyword>
<dbReference type="SUPFAM" id="SSF47757">
    <property type="entry name" value="Chemotaxis receptor methyltransferase CheR, N-terminal domain"/>
    <property type="match status" value="1"/>
</dbReference>
<evidence type="ECO:0000256" key="3">
    <source>
        <dbReference type="ARBA" id="ARBA00022603"/>
    </source>
</evidence>
<dbReference type="InterPro" id="IPR036804">
    <property type="entry name" value="CheR_N_sf"/>
</dbReference>
<dbReference type="GO" id="GO:0008983">
    <property type="term" value="F:protein-glutamate O-methyltransferase activity"/>
    <property type="evidence" value="ECO:0007669"/>
    <property type="project" value="UniProtKB-EC"/>
</dbReference>
<feature type="domain" description="CheR-type methyltransferase" evidence="6">
    <location>
        <begin position="12"/>
        <end position="285"/>
    </location>
</feature>
<evidence type="ECO:0000313" key="7">
    <source>
        <dbReference type="EMBL" id="OIJ10358.1"/>
    </source>
</evidence>
<dbReference type="InterPro" id="IPR029063">
    <property type="entry name" value="SAM-dependent_MTases_sf"/>
</dbReference>
<dbReference type="InterPro" id="IPR050903">
    <property type="entry name" value="Bact_Chemotaxis_MeTrfase"/>
</dbReference>
<dbReference type="InterPro" id="IPR026024">
    <property type="entry name" value="Chemotaxis_MeTrfase_CheR"/>
</dbReference>
<dbReference type="EMBL" id="MLQQ01000040">
    <property type="protein sequence ID" value="OIJ10358.1"/>
    <property type="molecule type" value="Genomic_DNA"/>
</dbReference>
<dbReference type="PROSITE" id="PS50123">
    <property type="entry name" value="CHER"/>
    <property type="match status" value="1"/>
</dbReference>
<evidence type="ECO:0000313" key="8">
    <source>
        <dbReference type="Proteomes" id="UP000180098"/>
    </source>
</evidence>
<dbReference type="Gene3D" id="3.40.50.150">
    <property type="entry name" value="Vaccinia Virus protein VP39"/>
    <property type="match status" value="1"/>
</dbReference>
<dbReference type="SUPFAM" id="SSF53335">
    <property type="entry name" value="S-adenosyl-L-methionine-dependent methyltransferases"/>
    <property type="match status" value="1"/>
</dbReference>
<reference evidence="7 8" key="1">
    <citation type="submission" date="2016-10" db="EMBL/GenBank/DDBJ databases">
        <title>Draft genome sequences of four alkaliphilic bacteria belonging to the Anaerobacillus genus.</title>
        <authorList>
            <person name="Bassil N.M."/>
            <person name="Lloyd J.R."/>
        </authorList>
    </citation>
    <scope>NUCLEOTIDE SEQUENCE [LARGE SCALE GENOMIC DNA]</scope>
    <source>
        <strain evidence="7 8">DSM 15340</strain>
    </source>
</reference>
<dbReference type="AlphaFoldDB" id="A0A1S2LCY4"/>
<accession>A0A1S2LCY4</accession>
<dbReference type="InterPro" id="IPR022641">
    <property type="entry name" value="CheR_N"/>
</dbReference>
<evidence type="ECO:0000256" key="2">
    <source>
        <dbReference type="ARBA" id="ARBA00012534"/>
    </source>
</evidence>
<keyword evidence="4" id="KW-0808">Transferase</keyword>
<dbReference type="Gene3D" id="1.10.155.10">
    <property type="entry name" value="Chemotaxis receptor methyltransferase CheR, N-terminal domain"/>
    <property type="match status" value="1"/>
</dbReference>
<evidence type="ECO:0000256" key="5">
    <source>
        <dbReference type="ARBA" id="ARBA00022691"/>
    </source>
</evidence>
<dbReference type="GO" id="GO:0032259">
    <property type="term" value="P:methylation"/>
    <property type="evidence" value="ECO:0007669"/>
    <property type="project" value="UniProtKB-KW"/>
</dbReference>
<gene>
    <name evidence="7" type="ORF">BKP35_14120</name>
</gene>
<dbReference type="InterPro" id="IPR022642">
    <property type="entry name" value="CheR_C"/>
</dbReference>
<protein>
    <recommendedName>
        <fullName evidence="2">protein-glutamate O-methyltransferase</fullName>
        <ecNumber evidence="2">2.1.1.80</ecNumber>
    </recommendedName>
</protein>
<organism evidence="7 8">
    <name type="scientific">Anaerobacillus arseniciselenatis</name>
    <dbReference type="NCBI Taxonomy" id="85682"/>
    <lineage>
        <taxon>Bacteria</taxon>
        <taxon>Bacillati</taxon>
        <taxon>Bacillota</taxon>
        <taxon>Bacilli</taxon>
        <taxon>Bacillales</taxon>
        <taxon>Bacillaceae</taxon>
        <taxon>Anaerobacillus</taxon>
    </lineage>
</organism>
<dbReference type="PRINTS" id="PR00996">
    <property type="entry name" value="CHERMTFRASE"/>
</dbReference>